<reference evidence="1 2" key="1">
    <citation type="submission" date="2022-07" db="EMBL/GenBank/DDBJ databases">
        <title>Pantoea trifolii sp. nov. isolated from root nodules of Trifolium rubens.</title>
        <authorList>
            <person name="Kalita M."/>
            <person name="Wdowiak-Wrobel S."/>
            <person name="Marek-Kozaczuk M."/>
            <person name="Palusinska-Szysz M."/>
            <person name="Sokolowski W."/>
            <person name="Coutinho T."/>
            <person name="Hlahane L."/>
        </authorList>
    </citation>
    <scope>NUCLEOTIDE SEQUENCE [LARGE SCALE GENOMIC DNA]</scope>
    <source>
        <strain evidence="1 2">MMK2</strain>
    </source>
</reference>
<proteinExistence type="predicted"/>
<keyword evidence="2" id="KW-1185">Reference proteome</keyword>
<dbReference type="Proteomes" id="UP001300015">
    <property type="component" value="Unassembled WGS sequence"/>
</dbReference>
<dbReference type="EMBL" id="JANIET010000001">
    <property type="protein sequence ID" value="MCQ8228976.1"/>
    <property type="molecule type" value="Genomic_DNA"/>
</dbReference>
<evidence type="ECO:0000313" key="2">
    <source>
        <dbReference type="Proteomes" id="UP001300015"/>
    </source>
</evidence>
<comment type="caution">
    <text evidence="1">The sequence shown here is derived from an EMBL/GenBank/DDBJ whole genome shotgun (WGS) entry which is preliminary data.</text>
</comment>
<evidence type="ECO:0000313" key="1">
    <source>
        <dbReference type="EMBL" id="MCQ8228976.1"/>
    </source>
</evidence>
<gene>
    <name evidence="1" type="ORF">NQH49_16040</name>
</gene>
<accession>A0ABT1VP91</accession>
<name>A0ABT1VP91_9GAMM</name>
<dbReference type="RefSeq" id="WP_256698479.1">
    <property type="nucleotide sequence ID" value="NZ_JANIES010000001.1"/>
</dbReference>
<organism evidence="1 2">
    <name type="scientific">Pantoea trifolii</name>
    <dbReference type="NCBI Taxonomy" id="2968030"/>
    <lineage>
        <taxon>Bacteria</taxon>
        <taxon>Pseudomonadati</taxon>
        <taxon>Pseudomonadota</taxon>
        <taxon>Gammaproteobacteria</taxon>
        <taxon>Enterobacterales</taxon>
        <taxon>Erwiniaceae</taxon>
        <taxon>Pantoea</taxon>
    </lineage>
</organism>
<sequence length="52" mass="5596">MISADTPLNPVGDNLALQGIKPNERGVLMDLRDRVGHTLGVGETLLKELLIT</sequence>
<protein>
    <submittedName>
        <fullName evidence="1">Uncharacterized protein</fullName>
    </submittedName>
</protein>